<keyword evidence="1" id="KW-0472">Membrane</keyword>
<evidence type="ECO:0000313" key="2">
    <source>
        <dbReference type="EMBL" id="MDM8144360.1"/>
    </source>
</evidence>
<feature type="transmembrane region" description="Helical" evidence="1">
    <location>
        <begin position="71"/>
        <end position="92"/>
    </location>
</feature>
<keyword evidence="1" id="KW-1133">Transmembrane helix</keyword>
<feature type="transmembrane region" description="Helical" evidence="1">
    <location>
        <begin position="121"/>
        <end position="142"/>
    </location>
</feature>
<accession>A0ABT7U1H3</accession>
<protein>
    <recommendedName>
        <fullName evidence="4">Transmembrane protein</fullName>
    </recommendedName>
</protein>
<dbReference type="EMBL" id="JAUDCF010000001">
    <property type="protein sequence ID" value="MDM8144360.1"/>
    <property type="molecule type" value="Genomic_DNA"/>
</dbReference>
<gene>
    <name evidence="2" type="ORF">QUW02_00175</name>
</gene>
<keyword evidence="1" id="KW-0812">Transmembrane</keyword>
<evidence type="ECO:0000256" key="1">
    <source>
        <dbReference type="SAM" id="Phobius"/>
    </source>
</evidence>
<evidence type="ECO:0008006" key="4">
    <source>
        <dbReference type="Google" id="ProtNLM"/>
    </source>
</evidence>
<keyword evidence="3" id="KW-1185">Reference proteome</keyword>
<proteinExistence type="predicted"/>
<dbReference type="Proteomes" id="UP001228403">
    <property type="component" value="Unassembled WGS sequence"/>
</dbReference>
<sequence>MKKSDFIFSSIILLIFLPFVFSDSLYNEYQSFNAAHGMIMSFLKFALLSTMGELLGLRISSGKYYYPSFGVLPRALVWGFLGMGINMAFVVFSKGVPAFAEYLGVSDPTAVMAGPLCLKKIALAFAISVTMNCIFAPVFMTLHKITDTHILNTGGTLKGLFTPIPMGSILQNLNWQIQWNFVFKKTIPLFWFPAHTITFLLPEDLRVLFAALLGVALGVILAIAARKKH</sequence>
<evidence type="ECO:0000313" key="3">
    <source>
        <dbReference type="Proteomes" id="UP001228403"/>
    </source>
</evidence>
<feature type="transmembrane region" description="Helical" evidence="1">
    <location>
        <begin position="207"/>
        <end position="225"/>
    </location>
</feature>
<feature type="transmembrane region" description="Helical" evidence="1">
    <location>
        <begin position="38"/>
        <end position="59"/>
    </location>
</feature>
<reference evidence="2 3" key="1">
    <citation type="submission" date="2023-06" db="EMBL/GenBank/DDBJ databases">
        <authorList>
            <person name="Zeman M."/>
            <person name="Kubasova T."/>
            <person name="Jahodarova E."/>
            <person name="Nykrynova M."/>
            <person name="Rychlik I."/>
        </authorList>
    </citation>
    <scope>NUCLEOTIDE SEQUENCE [LARGE SCALE GENOMIC DNA]</scope>
    <source>
        <strain evidence="2 3">ET4</strain>
    </source>
</reference>
<feature type="transmembrane region" description="Helical" evidence="1">
    <location>
        <begin position="182"/>
        <end position="201"/>
    </location>
</feature>
<comment type="caution">
    <text evidence="2">The sequence shown here is derived from an EMBL/GenBank/DDBJ whole genome shotgun (WGS) entry which is preliminary data.</text>
</comment>
<name>A0ABT7U1H3_9BACE</name>
<organism evidence="2 3">
    <name type="scientific">Bacteroides eggerthii</name>
    <dbReference type="NCBI Taxonomy" id="28111"/>
    <lineage>
        <taxon>Bacteria</taxon>
        <taxon>Pseudomonadati</taxon>
        <taxon>Bacteroidota</taxon>
        <taxon>Bacteroidia</taxon>
        <taxon>Bacteroidales</taxon>
        <taxon>Bacteroidaceae</taxon>
        <taxon>Bacteroides</taxon>
    </lineage>
</organism>
<reference evidence="3" key="2">
    <citation type="submission" date="2023-07" db="EMBL/GenBank/DDBJ databases">
        <title>Identification and characterization of horizontal gene transfer across gut microbiota members of farm animals based on homology search.</title>
        <authorList>
            <person name="Schwarzerova J."/>
            <person name="Nykrynova M."/>
            <person name="Jureckova K."/>
            <person name="Cejkova D."/>
            <person name="Rychlik I."/>
        </authorList>
    </citation>
    <scope>NUCLEOTIDE SEQUENCE [LARGE SCALE GENOMIC DNA]</scope>
    <source>
        <strain evidence="3">ET4</strain>
    </source>
</reference>